<reference evidence="2 3" key="1">
    <citation type="submission" date="2018-09" db="EMBL/GenBank/DDBJ databases">
        <title>Metagenome Assembled Genomes from an Advanced Water Purification Facility.</title>
        <authorList>
            <person name="Stamps B.W."/>
            <person name="Spear J.R."/>
        </authorList>
    </citation>
    <scope>NUCLEOTIDE SEQUENCE [LARGE SCALE GENOMIC DNA]</scope>
    <source>
        <strain evidence="2">Bin_29_2</strain>
    </source>
</reference>
<proteinExistence type="predicted"/>
<gene>
    <name evidence="2" type="ORF">E6Q54_07225</name>
</gene>
<sequence>MTGSLPIATVIGLNAHRIRTDCGATLVEVAALANRDGARWNSSMVSRIERGRFDATIPTVLLIADALDVISRRAGRPPVRITDLLASDAPMQVATNDAEAYRVEVTVEAADLIRFLGGQTEAVEALVFSGALDQSRIAGTDHEQRLAKSLGIPVRVLQHLAGQLWGQTFGEERDARAGEDANAQKRGRVTRELKQEIVEAYEGQHGNHQ</sequence>
<dbReference type="InterPro" id="IPR010982">
    <property type="entry name" value="Lambda_DNA-bd_dom_sf"/>
</dbReference>
<evidence type="ECO:0000259" key="1">
    <source>
        <dbReference type="PROSITE" id="PS50943"/>
    </source>
</evidence>
<dbReference type="RefSeq" id="WP_154677610.1">
    <property type="nucleotide sequence ID" value="NZ_SSGD01000033.1"/>
</dbReference>
<dbReference type="EMBL" id="SSGD01000033">
    <property type="protein sequence ID" value="TXI57854.1"/>
    <property type="molecule type" value="Genomic_DNA"/>
</dbReference>
<protein>
    <submittedName>
        <fullName evidence="2">XRE family transcriptional regulator</fullName>
    </submittedName>
</protein>
<dbReference type="Gene3D" id="1.10.260.40">
    <property type="entry name" value="lambda repressor-like DNA-binding domains"/>
    <property type="match status" value="1"/>
</dbReference>
<dbReference type="AlphaFoldDB" id="A0A5C7Y9D5"/>
<evidence type="ECO:0000313" key="2">
    <source>
        <dbReference type="EMBL" id="TXI57854.1"/>
    </source>
</evidence>
<dbReference type="InterPro" id="IPR001387">
    <property type="entry name" value="Cro/C1-type_HTH"/>
</dbReference>
<dbReference type="SUPFAM" id="SSF47413">
    <property type="entry name" value="lambda repressor-like DNA-binding domains"/>
    <property type="match status" value="1"/>
</dbReference>
<evidence type="ECO:0000313" key="3">
    <source>
        <dbReference type="Proteomes" id="UP000321797"/>
    </source>
</evidence>
<dbReference type="Proteomes" id="UP000321797">
    <property type="component" value="Unassembled WGS sequence"/>
</dbReference>
<comment type="caution">
    <text evidence="2">The sequence shown here is derived from an EMBL/GenBank/DDBJ whole genome shotgun (WGS) entry which is preliminary data.</text>
</comment>
<dbReference type="GO" id="GO:0003677">
    <property type="term" value="F:DNA binding"/>
    <property type="evidence" value="ECO:0007669"/>
    <property type="project" value="InterPro"/>
</dbReference>
<dbReference type="PROSITE" id="PS50943">
    <property type="entry name" value="HTH_CROC1"/>
    <property type="match status" value="1"/>
</dbReference>
<organism evidence="2 3">
    <name type="scientific">Mycolicibacter arupensis</name>
    <dbReference type="NCBI Taxonomy" id="342002"/>
    <lineage>
        <taxon>Bacteria</taxon>
        <taxon>Bacillati</taxon>
        <taxon>Actinomycetota</taxon>
        <taxon>Actinomycetes</taxon>
        <taxon>Mycobacteriales</taxon>
        <taxon>Mycobacteriaceae</taxon>
        <taxon>Mycolicibacter</taxon>
    </lineage>
</organism>
<feature type="domain" description="HTH cro/C1-type" evidence="1">
    <location>
        <begin position="43"/>
        <end position="73"/>
    </location>
</feature>
<dbReference type="CDD" id="cd00093">
    <property type="entry name" value="HTH_XRE"/>
    <property type="match status" value="1"/>
</dbReference>
<name>A0A5C7Y9D5_9MYCO</name>
<accession>A0A5C7Y9D5</accession>